<accession>A0A9P6MJC6</accession>
<dbReference type="OrthoDB" id="3609at2759"/>
<evidence type="ECO:0000259" key="1">
    <source>
        <dbReference type="Pfam" id="PF02558"/>
    </source>
</evidence>
<proteinExistence type="predicted"/>
<feature type="non-terminal residue" evidence="2">
    <location>
        <position position="66"/>
    </location>
</feature>
<organism evidence="2 3">
    <name type="scientific">Modicella reniformis</name>
    <dbReference type="NCBI Taxonomy" id="1440133"/>
    <lineage>
        <taxon>Eukaryota</taxon>
        <taxon>Fungi</taxon>
        <taxon>Fungi incertae sedis</taxon>
        <taxon>Mucoromycota</taxon>
        <taxon>Mortierellomycotina</taxon>
        <taxon>Mortierellomycetes</taxon>
        <taxon>Mortierellales</taxon>
        <taxon>Mortierellaceae</taxon>
        <taxon>Modicella</taxon>
    </lineage>
</organism>
<dbReference type="InterPro" id="IPR051402">
    <property type="entry name" value="KPR-Related"/>
</dbReference>
<dbReference type="Pfam" id="PF02558">
    <property type="entry name" value="ApbA"/>
    <property type="match status" value="1"/>
</dbReference>
<feature type="domain" description="Ketopantoate reductase N-terminal" evidence="1">
    <location>
        <begin position="11"/>
        <end position="54"/>
    </location>
</feature>
<evidence type="ECO:0000313" key="2">
    <source>
        <dbReference type="EMBL" id="KAG0004422.1"/>
    </source>
</evidence>
<dbReference type="InterPro" id="IPR013332">
    <property type="entry name" value="KPR_N"/>
</dbReference>
<dbReference type="AlphaFoldDB" id="A0A9P6MJC6"/>
<sequence>MHADQLRFKSVGTGAVGAYYSWRMQQSGQCTVTVVCRSNYEIVKTKGIEFQTIAWGEGPHIFKPDH</sequence>
<comment type="caution">
    <text evidence="2">The sequence shown here is derived from an EMBL/GenBank/DDBJ whole genome shotgun (WGS) entry which is preliminary data.</text>
</comment>
<dbReference type="Gene3D" id="3.40.50.720">
    <property type="entry name" value="NAD(P)-binding Rossmann-like Domain"/>
    <property type="match status" value="1"/>
</dbReference>
<protein>
    <recommendedName>
        <fullName evidence="1">Ketopantoate reductase N-terminal domain-containing protein</fullName>
    </recommendedName>
</protein>
<dbReference type="PANTHER" id="PTHR21708">
    <property type="entry name" value="PROBABLE 2-DEHYDROPANTOATE 2-REDUCTASE"/>
    <property type="match status" value="1"/>
</dbReference>
<gene>
    <name evidence="2" type="ORF">BGZ65_000416</name>
</gene>
<reference evidence="2" key="1">
    <citation type="journal article" date="2020" name="Fungal Divers.">
        <title>Resolving the Mortierellaceae phylogeny through synthesis of multi-gene phylogenetics and phylogenomics.</title>
        <authorList>
            <person name="Vandepol N."/>
            <person name="Liber J."/>
            <person name="Desiro A."/>
            <person name="Na H."/>
            <person name="Kennedy M."/>
            <person name="Barry K."/>
            <person name="Grigoriev I.V."/>
            <person name="Miller A.N."/>
            <person name="O'Donnell K."/>
            <person name="Stajich J.E."/>
            <person name="Bonito G."/>
        </authorList>
    </citation>
    <scope>NUCLEOTIDE SEQUENCE</scope>
    <source>
        <strain evidence="2">MES-2147</strain>
    </source>
</reference>
<evidence type="ECO:0000313" key="3">
    <source>
        <dbReference type="Proteomes" id="UP000749646"/>
    </source>
</evidence>
<name>A0A9P6MJC6_9FUNG</name>
<keyword evidence="3" id="KW-1185">Reference proteome</keyword>
<dbReference type="GO" id="GO:0005737">
    <property type="term" value="C:cytoplasm"/>
    <property type="evidence" value="ECO:0007669"/>
    <property type="project" value="TreeGrafter"/>
</dbReference>
<dbReference type="PANTHER" id="PTHR21708:SF25">
    <property type="entry name" value="PROTEIN PAM1-RELATED"/>
    <property type="match status" value="1"/>
</dbReference>
<dbReference type="EMBL" id="JAAAHW010000267">
    <property type="protein sequence ID" value="KAG0004422.1"/>
    <property type="molecule type" value="Genomic_DNA"/>
</dbReference>
<dbReference type="Proteomes" id="UP000749646">
    <property type="component" value="Unassembled WGS sequence"/>
</dbReference>